<accession>A0AAD3SKQ0</accession>
<evidence type="ECO:0000313" key="2">
    <source>
        <dbReference type="EMBL" id="GMH12983.1"/>
    </source>
</evidence>
<evidence type="ECO:0000256" key="1">
    <source>
        <dbReference type="SAM" id="MobiDB-lite"/>
    </source>
</evidence>
<dbReference type="AlphaFoldDB" id="A0AAD3SKQ0"/>
<sequence>MQVRRSSTPYPNTKKCRSCLPSSPDSDSSPQRSRPCSLSMKSSAIIASLEMDSMDSLLPECEFPSLQVARRGSSKVKFGDRSPRVSDGTSVSPASISVHHAMPCSSLVCSVSLPISKLDSEMNDVKSDETVLASSDICCEGLHSDAFGCHMDSDGFIPTELRNMQFGNLNA</sequence>
<organism evidence="2 3">
    <name type="scientific">Nepenthes gracilis</name>
    <name type="common">Slender pitcher plant</name>
    <dbReference type="NCBI Taxonomy" id="150966"/>
    <lineage>
        <taxon>Eukaryota</taxon>
        <taxon>Viridiplantae</taxon>
        <taxon>Streptophyta</taxon>
        <taxon>Embryophyta</taxon>
        <taxon>Tracheophyta</taxon>
        <taxon>Spermatophyta</taxon>
        <taxon>Magnoliopsida</taxon>
        <taxon>eudicotyledons</taxon>
        <taxon>Gunneridae</taxon>
        <taxon>Pentapetalae</taxon>
        <taxon>Caryophyllales</taxon>
        <taxon>Nepenthaceae</taxon>
        <taxon>Nepenthes</taxon>
    </lineage>
</organism>
<name>A0AAD3SKQ0_NEPGR</name>
<feature type="region of interest" description="Disordered" evidence="1">
    <location>
        <begin position="1"/>
        <end position="39"/>
    </location>
</feature>
<keyword evidence="3" id="KW-1185">Reference proteome</keyword>
<evidence type="ECO:0000313" key="3">
    <source>
        <dbReference type="Proteomes" id="UP001279734"/>
    </source>
</evidence>
<dbReference type="EMBL" id="BSYO01000012">
    <property type="protein sequence ID" value="GMH12983.1"/>
    <property type="molecule type" value="Genomic_DNA"/>
</dbReference>
<gene>
    <name evidence="2" type="ORF">Nepgr_014824</name>
</gene>
<feature type="compositionally biased region" description="Low complexity" evidence="1">
    <location>
        <begin position="18"/>
        <end position="37"/>
    </location>
</feature>
<feature type="compositionally biased region" description="Polar residues" evidence="1">
    <location>
        <begin position="1"/>
        <end position="11"/>
    </location>
</feature>
<comment type="caution">
    <text evidence="2">The sequence shown here is derived from an EMBL/GenBank/DDBJ whole genome shotgun (WGS) entry which is preliminary data.</text>
</comment>
<protein>
    <submittedName>
        <fullName evidence="2">Uncharacterized protein</fullName>
    </submittedName>
</protein>
<dbReference type="Proteomes" id="UP001279734">
    <property type="component" value="Unassembled WGS sequence"/>
</dbReference>
<proteinExistence type="predicted"/>
<reference evidence="2" key="1">
    <citation type="submission" date="2023-05" db="EMBL/GenBank/DDBJ databases">
        <title>Nepenthes gracilis genome sequencing.</title>
        <authorList>
            <person name="Fukushima K."/>
        </authorList>
    </citation>
    <scope>NUCLEOTIDE SEQUENCE</scope>
    <source>
        <strain evidence="2">SING2019-196</strain>
    </source>
</reference>